<feature type="region of interest" description="Disordered" evidence="2">
    <location>
        <begin position="868"/>
        <end position="888"/>
    </location>
</feature>
<dbReference type="RefSeq" id="XP_007513204.1">
    <property type="nucleotide sequence ID" value="XM_007513142.1"/>
</dbReference>
<dbReference type="GeneID" id="19015664"/>
<feature type="region of interest" description="Disordered" evidence="2">
    <location>
        <begin position="500"/>
        <end position="551"/>
    </location>
</feature>
<gene>
    <name evidence="3" type="ORF">Bathy05g01610</name>
</gene>
<keyword evidence="1" id="KW-0175">Coiled coil</keyword>
<keyword evidence="4" id="KW-1185">Reference proteome</keyword>
<dbReference type="AlphaFoldDB" id="K8EF54"/>
<feature type="region of interest" description="Disordered" evidence="2">
    <location>
        <begin position="635"/>
        <end position="661"/>
    </location>
</feature>
<feature type="region of interest" description="Disordered" evidence="2">
    <location>
        <begin position="269"/>
        <end position="303"/>
    </location>
</feature>
<feature type="compositionally biased region" description="Basic and acidic residues" evidence="2">
    <location>
        <begin position="271"/>
        <end position="290"/>
    </location>
</feature>
<dbReference type="PANTHER" id="PTHR23159:SF60">
    <property type="entry name" value="SPINDLE ASSEMBLY ABNORMAL PROTEIN 4"/>
    <property type="match status" value="1"/>
</dbReference>
<feature type="compositionally biased region" description="Basic and acidic residues" evidence="2">
    <location>
        <begin position="230"/>
        <end position="239"/>
    </location>
</feature>
<sequence>MFKKGSSLGELFGIKQQQGQQQQQQQQQQQNSSNANSRQQQRNSSSTTPIANNNNVVPSSIQDLGKVYDRAKDLLEKTRQRNQLGFEENNPDIEKRQFARLNEIRRLTNAMKTSVHTTQGNTMFEDVNEKMAWEQQVKYFEEDLESAVEVAMRVSGGATMPNASPMFAGMNVVASNAPEEFAFSPPVNDLRTPPPVATTAPPVMVDLFAGLNVTPTPAAAEASPLPPAPHPEKEEEKVAEEKREIDFEGMMPSVQTSAMEVTTTTTNIKTTVEDSDRNKIAHDDDDDRNKTSSSIGFGLQQEALPLDEDAFGDFRDASSAADVPPLPTSAVVEPSVQPLDDEDEDGFFPREEEAVEIPSMEELQQQGGLTSGLDDALDESDDFLEDYASATLMHEAVISPPAVVETHPINPPINKASASANTTMLRIPSFTNEDVPIGNSPGAKRFQQKTKFARETKVSAEALAKGEEEGEEKTKVNSVEAIANAVESERVVSDIVEKGHFPGSRSLDESPKVSTPVLSPAHSYGGGGGGGSGGDSGSLQTRESTSEPFTPVYSRVTTPTLELSPDAMIPISPGSPMIFNSQDQDFILQNFGIQRVALDLEVANEVDKVVEAAESYVRMRRLSWENAQRLKMEASNKRLSSATNATQHLKRKSELQKQQDDAIRNDDFELAADVEEKLNSLSKQIKDTEDALNAAELQHAERVRASLSALNEWAHAEIEASNNIDKFVSDKEEKWAREKEEEEEARKKVAAAEAAAAASSNNTSSEHERLVLRATETEDALKLAVEKSRENEAKTSEIEDERKAMETKVNELKEALQIAENELEHLANKAALESANAEKANRLVSSCRETHETSKAALESYNEKVREEERKEAHKQQMQGGTSSETEELIGKMKERSELYRRAGSERLQTTEESSISDELQQLVIHETTNTILSSEAQSELKREESDNARINADLANALSQERDCQTRLTILERRKNELLALKQSHAAAKSFKEASECVNELNAKILPELEQLNTLLVQKKRTVESLQLQFSESETKVGLCREKFREAEKVCAQSRKVRLQTELNTKNSSEDESEVEALKCALELLVLKHPEV</sequence>
<evidence type="ECO:0000313" key="4">
    <source>
        <dbReference type="Proteomes" id="UP000198341"/>
    </source>
</evidence>
<feature type="region of interest" description="Disordered" evidence="2">
    <location>
        <begin position="217"/>
        <end position="239"/>
    </location>
</feature>
<feature type="region of interest" description="Disordered" evidence="2">
    <location>
        <begin position="432"/>
        <end position="451"/>
    </location>
</feature>
<feature type="compositionally biased region" description="Basic and acidic residues" evidence="2">
    <location>
        <begin position="735"/>
        <end position="747"/>
    </location>
</feature>
<dbReference type="KEGG" id="bpg:Bathy05g01610"/>
<dbReference type="EMBL" id="FO082274">
    <property type="protein sequence ID" value="CCO16762.1"/>
    <property type="molecule type" value="Genomic_DNA"/>
</dbReference>
<evidence type="ECO:0000313" key="3">
    <source>
        <dbReference type="EMBL" id="CCO16762.1"/>
    </source>
</evidence>
<feature type="compositionally biased region" description="Polar residues" evidence="2">
    <location>
        <begin position="47"/>
        <end position="62"/>
    </location>
</feature>
<feature type="compositionally biased region" description="Polar residues" evidence="2">
    <location>
        <begin position="637"/>
        <end position="647"/>
    </location>
</feature>
<feature type="region of interest" description="Disordered" evidence="2">
    <location>
        <begin position="316"/>
        <end position="341"/>
    </location>
</feature>
<name>K8EF54_9CHLO</name>
<dbReference type="Proteomes" id="UP000198341">
    <property type="component" value="Chromosome 5"/>
</dbReference>
<feature type="coiled-coil region" evidence="1">
    <location>
        <begin position="934"/>
        <end position="961"/>
    </location>
</feature>
<organism evidence="3 4">
    <name type="scientific">Bathycoccus prasinos</name>
    <dbReference type="NCBI Taxonomy" id="41875"/>
    <lineage>
        <taxon>Eukaryota</taxon>
        <taxon>Viridiplantae</taxon>
        <taxon>Chlorophyta</taxon>
        <taxon>Mamiellophyceae</taxon>
        <taxon>Mamiellales</taxon>
        <taxon>Bathycoccaceae</taxon>
        <taxon>Bathycoccus</taxon>
    </lineage>
</organism>
<feature type="compositionally biased region" description="Polar residues" evidence="2">
    <location>
        <begin position="539"/>
        <end position="548"/>
    </location>
</feature>
<feature type="coiled-coil region" evidence="1">
    <location>
        <begin position="671"/>
        <end position="698"/>
    </location>
</feature>
<evidence type="ECO:0000256" key="1">
    <source>
        <dbReference type="SAM" id="Coils"/>
    </source>
</evidence>
<protein>
    <submittedName>
        <fullName evidence="3">Viral A-type inclusion protein</fullName>
    </submittedName>
</protein>
<dbReference type="PANTHER" id="PTHR23159">
    <property type="entry name" value="CENTROSOMAL PROTEIN 2"/>
    <property type="match status" value="1"/>
</dbReference>
<feature type="compositionally biased region" description="Gly residues" evidence="2">
    <location>
        <begin position="524"/>
        <end position="536"/>
    </location>
</feature>
<feature type="region of interest" description="Disordered" evidence="2">
    <location>
        <begin position="1"/>
        <end position="62"/>
    </location>
</feature>
<feature type="region of interest" description="Disordered" evidence="2">
    <location>
        <begin position="735"/>
        <end position="769"/>
    </location>
</feature>
<feature type="compositionally biased region" description="Basic and acidic residues" evidence="2">
    <location>
        <begin position="652"/>
        <end position="661"/>
    </location>
</feature>
<proteinExistence type="predicted"/>
<feature type="compositionally biased region" description="Low complexity" evidence="2">
    <location>
        <begin position="16"/>
        <end position="46"/>
    </location>
</feature>
<feature type="compositionally biased region" description="Basic and acidic residues" evidence="2">
    <location>
        <begin position="500"/>
        <end position="511"/>
    </location>
</feature>
<reference evidence="3 4" key="1">
    <citation type="submission" date="2011-10" db="EMBL/GenBank/DDBJ databases">
        <authorList>
            <person name="Genoscope - CEA"/>
        </authorList>
    </citation>
    <scope>NUCLEOTIDE SEQUENCE [LARGE SCALE GENOMIC DNA]</scope>
    <source>
        <strain evidence="3 4">RCC 1105</strain>
    </source>
</reference>
<evidence type="ECO:0000256" key="2">
    <source>
        <dbReference type="SAM" id="MobiDB-lite"/>
    </source>
</evidence>
<accession>K8EF54</accession>